<reference evidence="1" key="2">
    <citation type="submission" date="2020-06" db="EMBL/GenBank/DDBJ databases">
        <title>Helianthus annuus Genome sequencing and assembly Release 2.</title>
        <authorList>
            <person name="Gouzy J."/>
            <person name="Langlade N."/>
            <person name="Munos S."/>
        </authorList>
    </citation>
    <scope>NUCLEOTIDE SEQUENCE</scope>
    <source>
        <tissue evidence="1">Leaves</tissue>
    </source>
</reference>
<dbReference type="Gramene" id="mRNA:HanXRQr2_Chr09g0383211">
    <property type="protein sequence ID" value="CDS:HanXRQr2_Chr09g0383211.1"/>
    <property type="gene ID" value="HanXRQr2_Chr09g0383211"/>
</dbReference>
<dbReference type="EMBL" id="MNCJ02000324">
    <property type="protein sequence ID" value="KAF5790435.1"/>
    <property type="molecule type" value="Genomic_DNA"/>
</dbReference>
<keyword evidence="2" id="KW-1185">Reference proteome</keyword>
<gene>
    <name evidence="1" type="ORF">HanXRQr2_Chr09g0383211</name>
</gene>
<reference evidence="1" key="1">
    <citation type="journal article" date="2017" name="Nature">
        <title>The sunflower genome provides insights into oil metabolism, flowering and Asterid evolution.</title>
        <authorList>
            <person name="Badouin H."/>
            <person name="Gouzy J."/>
            <person name="Grassa C.J."/>
            <person name="Murat F."/>
            <person name="Staton S.E."/>
            <person name="Cottret L."/>
            <person name="Lelandais-Briere C."/>
            <person name="Owens G.L."/>
            <person name="Carrere S."/>
            <person name="Mayjonade B."/>
            <person name="Legrand L."/>
            <person name="Gill N."/>
            <person name="Kane N.C."/>
            <person name="Bowers J.E."/>
            <person name="Hubner S."/>
            <person name="Bellec A."/>
            <person name="Berard A."/>
            <person name="Berges H."/>
            <person name="Blanchet N."/>
            <person name="Boniface M.C."/>
            <person name="Brunel D."/>
            <person name="Catrice O."/>
            <person name="Chaidir N."/>
            <person name="Claudel C."/>
            <person name="Donnadieu C."/>
            <person name="Faraut T."/>
            <person name="Fievet G."/>
            <person name="Helmstetter N."/>
            <person name="King M."/>
            <person name="Knapp S.J."/>
            <person name="Lai Z."/>
            <person name="Le Paslier M.C."/>
            <person name="Lippi Y."/>
            <person name="Lorenzon L."/>
            <person name="Mandel J.R."/>
            <person name="Marage G."/>
            <person name="Marchand G."/>
            <person name="Marquand E."/>
            <person name="Bret-Mestries E."/>
            <person name="Morien E."/>
            <person name="Nambeesan S."/>
            <person name="Nguyen T."/>
            <person name="Pegot-Espagnet P."/>
            <person name="Pouilly N."/>
            <person name="Raftis F."/>
            <person name="Sallet E."/>
            <person name="Schiex T."/>
            <person name="Thomas J."/>
            <person name="Vandecasteele C."/>
            <person name="Vares D."/>
            <person name="Vear F."/>
            <person name="Vautrin S."/>
            <person name="Crespi M."/>
            <person name="Mangin B."/>
            <person name="Burke J.M."/>
            <person name="Salse J."/>
            <person name="Munos S."/>
            <person name="Vincourt P."/>
            <person name="Rieseberg L.H."/>
            <person name="Langlade N.B."/>
        </authorList>
    </citation>
    <scope>NUCLEOTIDE SEQUENCE</scope>
    <source>
        <tissue evidence="1">Leaves</tissue>
    </source>
</reference>
<dbReference type="AlphaFoldDB" id="A0A9K3I5S7"/>
<name>A0A9K3I5S7_HELAN</name>
<sequence>MFMAQIRDYPEIKMIKDTNATRNLEMLEDKINGLFYGWLLTMPCPHKFLESWFDVLFKQLPIFKRITR</sequence>
<dbReference type="Proteomes" id="UP000215914">
    <property type="component" value="Unassembled WGS sequence"/>
</dbReference>
<organism evidence="1 2">
    <name type="scientific">Helianthus annuus</name>
    <name type="common">Common sunflower</name>
    <dbReference type="NCBI Taxonomy" id="4232"/>
    <lineage>
        <taxon>Eukaryota</taxon>
        <taxon>Viridiplantae</taxon>
        <taxon>Streptophyta</taxon>
        <taxon>Embryophyta</taxon>
        <taxon>Tracheophyta</taxon>
        <taxon>Spermatophyta</taxon>
        <taxon>Magnoliopsida</taxon>
        <taxon>eudicotyledons</taxon>
        <taxon>Gunneridae</taxon>
        <taxon>Pentapetalae</taxon>
        <taxon>asterids</taxon>
        <taxon>campanulids</taxon>
        <taxon>Asterales</taxon>
        <taxon>Asteraceae</taxon>
        <taxon>Asteroideae</taxon>
        <taxon>Heliantheae alliance</taxon>
        <taxon>Heliantheae</taxon>
        <taxon>Helianthus</taxon>
    </lineage>
</organism>
<protein>
    <submittedName>
        <fullName evidence="1">Uncharacterized protein</fullName>
    </submittedName>
</protein>
<comment type="caution">
    <text evidence="1">The sequence shown here is derived from an EMBL/GenBank/DDBJ whole genome shotgun (WGS) entry which is preliminary data.</text>
</comment>
<accession>A0A9K3I5S7</accession>
<evidence type="ECO:0000313" key="1">
    <source>
        <dbReference type="EMBL" id="KAF5790435.1"/>
    </source>
</evidence>
<proteinExistence type="predicted"/>
<evidence type="ECO:0000313" key="2">
    <source>
        <dbReference type="Proteomes" id="UP000215914"/>
    </source>
</evidence>